<name>A0A9X2UPT2_9BACT</name>
<comment type="caution">
    <text evidence="1">The sequence shown here is derived from an EMBL/GenBank/DDBJ whole genome shotgun (WGS) entry which is preliminary data.</text>
</comment>
<gene>
    <name evidence="1" type="ORF">GGQ01_003377</name>
</gene>
<dbReference type="EMBL" id="JANUBF010000053">
    <property type="protein sequence ID" value="MCS4038285.1"/>
    <property type="molecule type" value="Genomic_DNA"/>
</dbReference>
<evidence type="ECO:0000313" key="2">
    <source>
        <dbReference type="Proteomes" id="UP001155040"/>
    </source>
</evidence>
<organism evidence="1 2">
    <name type="scientific">Salinibacter ruber</name>
    <dbReference type="NCBI Taxonomy" id="146919"/>
    <lineage>
        <taxon>Bacteria</taxon>
        <taxon>Pseudomonadati</taxon>
        <taxon>Rhodothermota</taxon>
        <taxon>Rhodothermia</taxon>
        <taxon>Rhodothermales</taxon>
        <taxon>Salinibacteraceae</taxon>
        <taxon>Salinibacter</taxon>
    </lineage>
</organism>
<proteinExistence type="predicted"/>
<protein>
    <submittedName>
        <fullName evidence="1">Uncharacterized protein</fullName>
    </submittedName>
</protein>
<dbReference type="AlphaFoldDB" id="A0A9X2UPT2"/>
<accession>A0A9X2UPT2</accession>
<evidence type="ECO:0000313" key="1">
    <source>
        <dbReference type="EMBL" id="MCS4038285.1"/>
    </source>
</evidence>
<sequence length="43" mass="5152">MLSSYRGLFEKRTSLHETDSRTFALNWRFDPLLFNKFRSTKPG</sequence>
<dbReference type="Proteomes" id="UP001155040">
    <property type="component" value="Unassembled WGS sequence"/>
</dbReference>
<reference evidence="1" key="1">
    <citation type="submission" date="2022-08" db="EMBL/GenBank/DDBJ databases">
        <title>Genomic Encyclopedia of Type Strains, Phase V (KMG-V): Genome sequencing to study the core and pangenomes of soil and plant-associated prokaryotes.</title>
        <authorList>
            <person name="Whitman W."/>
        </authorList>
    </citation>
    <scope>NUCLEOTIDE SEQUENCE</scope>
    <source>
        <strain evidence="1">SP3012</strain>
    </source>
</reference>